<protein>
    <submittedName>
        <fullName evidence="1">Uncharacterized protein</fullName>
    </submittedName>
</protein>
<accession>A0A395V6P6</accession>
<evidence type="ECO:0000313" key="1">
    <source>
        <dbReference type="EMBL" id="RGS37981.1"/>
    </source>
</evidence>
<reference evidence="1 2" key="1">
    <citation type="submission" date="2018-08" db="EMBL/GenBank/DDBJ databases">
        <title>A genome reference for cultivated species of the human gut microbiota.</title>
        <authorList>
            <person name="Zou Y."/>
            <person name="Xue W."/>
            <person name="Luo G."/>
        </authorList>
    </citation>
    <scope>NUCLEOTIDE SEQUENCE [LARGE SCALE GENOMIC DNA]</scope>
    <source>
        <strain evidence="1 2">AF22-12AC</strain>
    </source>
</reference>
<name>A0A395V6P6_9FIRM</name>
<comment type="caution">
    <text evidence="1">The sequence shown here is derived from an EMBL/GenBank/DDBJ whole genome shotgun (WGS) entry which is preliminary data.</text>
</comment>
<sequence>MVDFARHWTDKIGRTKGWFFREHLPGASVSGLSRSNVAFGSSGLLNLEEVLTESGNYGASRNDISTN</sequence>
<dbReference type="EMBL" id="QRVL01000013">
    <property type="protein sequence ID" value="RGS37981.1"/>
    <property type="molecule type" value="Genomic_DNA"/>
</dbReference>
<dbReference type="AlphaFoldDB" id="A0A395V6P6"/>
<dbReference type="Proteomes" id="UP000266172">
    <property type="component" value="Unassembled WGS sequence"/>
</dbReference>
<organism evidence="1 2">
    <name type="scientific">Roseburia hominis</name>
    <dbReference type="NCBI Taxonomy" id="301301"/>
    <lineage>
        <taxon>Bacteria</taxon>
        <taxon>Bacillati</taxon>
        <taxon>Bacillota</taxon>
        <taxon>Clostridia</taxon>
        <taxon>Lachnospirales</taxon>
        <taxon>Lachnospiraceae</taxon>
        <taxon>Roseburia</taxon>
    </lineage>
</organism>
<evidence type="ECO:0000313" key="2">
    <source>
        <dbReference type="Proteomes" id="UP000266172"/>
    </source>
</evidence>
<gene>
    <name evidence="1" type="ORF">DWX93_13165</name>
</gene>
<proteinExistence type="predicted"/>